<evidence type="ECO:0000256" key="1">
    <source>
        <dbReference type="SAM" id="Phobius"/>
    </source>
</evidence>
<dbReference type="PANTHER" id="PTHR39555">
    <property type="entry name" value="FIMBRIAL ASSEMBLY PROTEIN PILO-LIKE PROTEIN-RELATED"/>
    <property type="match status" value="1"/>
</dbReference>
<evidence type="ECO:0000313" key="2">
    <source>
        <dbReference type="EMBL" id="KTC84147.1"/>
    </source>
</evidence>
<evidence type="ECO:0000313" key="3">
    <source>
        <dbReference type="Proteomes" id="UP000054742"/>
    </source>
</evidence>
<dbReference type="AlphaFoldDB" id="A0A0W0SLD1"/>
<proteinExistence type="predicted"/>
<dbReference type="GO" id="GO:0043683">
    <property type="term" value="P:type IV pilus assembly"/>
    <property type="evidence" value="ECO:0007669"/>
    <property type="project" value="InterPro"/>
</dbReference>
<feature type="transmembrane region" description="Helical" evidence="1">
    <location>
        <begin position="28"/>
        <end position="46"/>
    </location>
</feature>
<dbReference type="PANTHER" id="PTHR39555:SF1">
    <property type="entry name" value="TYPE IV PILUS INNER MEMBRANE COMPONENT PILO"/>
    <property type="match status" value="1"/>
</dbReference>
<comment type="caution">
    <text evidence="2">The sequence shown here is derived from an EMBL/GenBank/DDBJ whole genome shotgun (WGS) entry which is preliminary data.</text>
</comment>
<dbReference type="InterPro" id="IPR007445">
    <property type="entry name" value="PilO"/>
</dbReference>
<reference evidence="2 3" key="1">
    <citation type="submission" date="2015-11" db="EMBL/GenBank/DDBJ databases">
        <title>Genomic analysis of 38 Legionella species identifies large and diverse effector repertoires.</title>
        <authorList>
            <person name="Burstein D."/>
            <person name="Amaro F."/>
            <person name="Zusman T."/>
            <person name="Lifshitz Z."/>
            <person name="Cohen O."/>
            <person name="Gilbert J.A."/>
            <person name="Pupko T."/>
            <person name="Shuman H.A."/>
            <person name="Segal G."/>
        </authorList>
    </citation>
    <scope>NUCLEOTIDE SEQUENCE [LARGE SCALE GENOMIC DNA]</scope>
    <source>
        <strain evidence="2 3">ATCC 43878</strain>
    </source>
</reference>
<name>A0A0W0SLD1_9GAMM</name>
<dbReference type="GO" id="GO:0043107">
    <property type="term" value="P:type IV pilus-dependent motility"/>
    <property type="evidence" value="ECO:0007669"/>
    <property type="project" value="InterPro"/>
</dbReference>
<keyword evidence="1" id="KW-0812">Transmembrane</keyword>
<dbReference type="PATRIC" id="fig|29422.6.peg.1597"/>
<dbReference type="InterPro" id="IPR014717">
    <property type="entry name" value="Transl_elong_EF1B/ribsomal_bS6"/>
</dbReference>
<dbReference type="STRING" id="29422.Lbru_1508"/>
<dbReference type="RefSeq" id="WP_058441576.1">
    <property type="nucleotide sequence ID" value="NZ_CAAAHU010000003.1"/>
</dbReference>
<dbReference type="Gene3D" id="3.30.70.60">
    <property type="match status" value="1"/>
</dbReference>
<organism evidence="2 3">
    <name type="scientific">Legionella brunensis</name>
    <dbReference type="NCBI Taxonomy" id="29422"/>
    <lineage>
        <taxon>Bacteria</taxon>
        <taxon>Pseudomonadati</taxon>
        <taxon>Pseudomonadota</taxon>
        <taxon>Gammaproteobacteria</taxon>
        <taxon>Legionellales</taxon>
        <taxon>Legionellaceae</taxon>
        <taxon>Legionella</taxon>
    </lineage>
</organism>
<keyword evidence="3" id="KW-1185">Reference proteome</keyword>
<accession>A0A0W0SLD1</accession>
<sequence length="203" mass="23734">MVNNALIKINNSGVTIRQITRWLRSRKYPLVVLIAVLVLFVDYLLVIKPNEEQYENLFLKETELRTAFEKKYLASSNLRNHRAQIKRLNNELSLMLKLLPRHNEISPLAEEIFKTAKNCGLTINFFAPHVESQHSFYVELPIEMAVTGEYSQLALFLSKIASFPYLITFDYFKITKLSVKNESYLSNVLLMKITIKIYRSREK</sequence>
<dbReference type="Pfam" id="PF04350">
    <property type="entry name" value="PilO"/>
    <property type="match status" value="1"/>
</dbReference>
<keyword evidence="1" id="KW-0472">Membrane</keyword>
<dbReference type="OrthoDB" id="9802133at2"/>
<gene>
    <name evidence="2" type="ORF">Lbru_1508</name>
</gene>
<dbReference type="Proteomes" id="UP000054742">
    <property type="component" value="Unassembled WGS sequence"/>
</dbReference>
<dbReference type="EMBL" id="LNXV01000011">
    <property type="protein sequence ID" value="KTC84147.1"/>
    <property type="molecule type" value="Genomic_DNA"/>
</dbReference>
<keyword evidence="1" id="KW-1133">Transmembrane helix</keyword>
<protein>
    <submittedName>
        <fullName evidence="2">Type IV pilus biogenesis protein PilO</fullName>
    </submittedName>
</protein>